<name>A0A3P7KHD3_STRVU</name>
<organism evidence="2 3">
    <name type="scientific">Strongylus vulgaris</name>
    <name type="common">Blood worm</name>
    <dbReference type="NCBI Taxonomy" id="40348"/>
    <lineage>
        <taxon>Eukaryota</taxon>
        <taxon>Metazoa</taxon>
        <taxon>Ecdysozoa</taxon>
        <taxon>Nematoda</taxon>
        <taxon>Chromadorea</taxon>
        <taxon>Rhabditida</taxon>
        <taxon>Rhabditina</taxon>
        <taxon>Rhabditomorpha</taxon>
        <taxon>Strongyloidea</taxon>
        <taxon>Strongylidae</taxon>
        <taxon>Strongylus</taxon>
    </lineage>
</organism>
<sequence>MGLAHLPSRRWNRPRGDSTPISSARQHPGKIPLFPLEKYHRNPDHEGSHGSETGPRFGRFLMEDIAYTRNLRNI</sequence>
<evidence type="ECO:0000256" key="1">
    <source>
        <dbReference type="SAM" id="MobiDB-lite"/>
    </source>
</evidence>
<reference evidence="2 3" key="1">
    <citation type="submission" date="2018-11" db="EMBL/GenBank/DDBJ databases">
        <authorList>
            <consortium name="Pathogen Informatics"/>
        </authorList>
    </citation>
    <scope>NUCLEOTIDE SEQUENCE [LARGE SCALE GENOMIC DNA]</scope>
</reference>
<feature type="region of interest" description="Disordered" evidence="1">
    <location>
        <begin position="1"/>
        <end position="58"/>
    </location>
</feature>
<evidence type="ECO:0000313" key="3">
    <source>
        <dbReference type="Proteomes" id="UP000270094"/>
    </source>
</evidence>
<protein>
    <submittedName>
        <fullName evidence="2">Uncharacterized protein</fullName>
    </submittedName>
</protein>
<accession>A0A3P7KHD3</accession>
<proteinExistence type="predicted"/>
<gene>
    <name evidence="2" type="ORF">SVUK_LOCUS5493</name>
</gene>
<dbReference type="EMBL" id="UYYB01016318">
    <property type="protein sequence ID" value="VDM70495.1"/>
    <property type="molecule type" value="Genomic_DNA"/>
</dbReference>
<feature type="compositionally biased region" description="Basic and acidic residues" evidence="1">
    <location>
        <begin position="37"/>
        <end position="49"/>
    </location>
</feature>
<dbReference type="Proteomes" id="UP000270094">
    <property type="component" value="Unassembled WGS sequence"/>
</dbReference>
<dbReference type="AlphaFoldDB" id="A0A3P7KHD3"/>
<keyword evidence="3" id="KW-1185">Reference proteome</keyword>
<evidence type="ECO:0000313" key="2">
    <source>
        <dbReference type="EMBL" id="VDM70495.1"/>
    </source>
</evidence>